<dbReference type="InterPro" id="IPR036047">
    <property type="entry name" value="F-box-like_dom_sf"/>
</dbReference>
<evidence type="ECO:0000313" key="3">
    <source>
        <dbReference type="Proteomes" id="UP001327957"/>
    </source>
</evidence>
<reference evidence="2 3" key="1">
    <citation type="submission" date="2023-04" db="EMBL/GenBank/DDBJ databases">
        <title>Colletotrichum tabacum stain YC1 causing leaf anthracnose on Nicotiana tabacum(L.) cv.</title>
        <authorList>
            <person name="Ji Z."/>
            <person name="Wang M."/>
            <person name="Zhang J."/>
            <person name="Wang N."/>
            <person name="Zhou Z."/>
        </authorList>
    </citation>
    <scope>NUCLEOTIDE SEQUENCE [LARGE SCALE GENOMIC DNA]</scope>
    <source>
        <strain evidence="2 3">YC1</strain>
    </source>
</reference>
<sequence length="451" mass="51071">MATNFENIPQEIIENICLELRKADHSSLLSLSAVSRRLRNIAITAIFKKVQFAGTQDRWGHSERQDNRPGLLRMLMENPDIAYRVKEIANNSCGHLVLSEEEFQTIALAATRLGVPVPQDLYQILLDPHNHPGRGIRYHDADEGLVKNFMTDIIMAHTPNLRTLEYHVSQTDPRKAFQTLSQVSNATGKGPLLSKLVDCHLHLDDFANLAQPLADAAPNLDSLWLIGPRGLEAPLQLHGVRVLILTEADFTATEISELLQGFPSLKKLWYNSARRCNHSNDRRELCSPQDVADALGPVKSQLLELTLRFRVWQQWPRLPGTGPFTPRLLTSVRDFEALEHLELDGGSLWNERGDYSNYVAENTDLLAKLLPGRLRRLTLLDLSRGPFNEDLSVFAGRSEQVCPDLKVIRYELICWEKVDMKWMEEITMEAQKHGVTIEDTTATSDDEDDMD</sequence>
<feature type="domain" description="F-box" evidence="1">
    <location>
        <begin position="2"/>
        <end position="50"/>
    </location>
</feature>
<proteinExistence type="predicted"/>
<dbReference type="EMBL" id="JASAOK010000047">
    <property type="protein sequence ID" value="KAK6209773.1"/>
    <property type="molecule type" value="Genomic_DNA"/>
</dbReference>
<name>A0AAV9T0S1_9PEZI</name>
<accession>A0AAV9T0S1</accession>
<dbReference type="SUPFAM" id="SSF81383">
    <property type="entry name" value="F-box domain"/>
    <property type="match status" value="1"/>
</dbReference>
<protein>
    <recommendedName>
        <fullName evidence="1">F-box domain-containing protein</fullName>
    </recommendedName>
</protein>
<organism evidence="2 3">
    <name type="scientific">Colletotrichum tabaci</name>
    <dbReference type="NCBI Taxonomy" id="1209068"/>
    <lineage>
        <taxon>Eukaryota</taxon>
        <taxon>Fungi</taxon>
        <taxon>Dikarya</taxon>
        <taxon>Ascomycota</taxon>
        <taxon>Pezizomycotina</taxon>
        <taxon>Sordariomycetes</taxon>
        <taxon>Hypocreomycetidae</taxon>
        <taxon>Glomerellales</taxon>
        <taxon>Glomerellaceae</taxon>
        <taxon>Colletotrichum</taxon>
        <taxon>Colletotrichum destructivum species complex</taxon>
    </lineage>
</organism>
<comment type="caution">
    <text evidence="2">The sequence shown here is derived from an EMBL/GenBank/DDBJ whole genome shotgun (WGS) entry which is preliminary data.</text>
</comment>
<dbReference type="AlphaFoldDB" id="A0AAV9T0S1"/>
<dbReference type="Proteomes" id="UP001327957">
    <property type="component" value="Unassembled WGS sequence"/>
</dbReference>
<gene>
    <name evidence="2" type="ORF">QIS74_11357</name>
</gene>
<evidence type="ECO:0000259" key="1">
    <source>
        <dbReference type="PROSITE" id="PS50181"/>
    </source>
</evidence>
<dbReference type="InterPro" id="IPR001810">
    <property type="entry name" value="F-box_dom"/>
</dbReference>
<evidence type="ECO:0000313" key="2">
    <source>
        <dbReference type="EMBL" id="KAK6209773.1"/>
    </source>
</evidence>
<keyword evidence="3" id="KW-1185">Reference proteome</keyword>
<dbReference type="PROSITE" id="PS50181">
    <property type="entry name" value="FBOX"/>
    <property type="match status" value="1"/>
</dbReference>